<evidence type="ECO:0000256" key="1">
    <source>
        <dbReference type="SAM" id="MobiDB-lite"/>
    </source>
</evidence>
<keyword evidence="3" id="KW-0808">Transferase</keyword>
<feature type="domain" description="Methyltransferase" evidence="2">
    <location>
        <begin position="78"/>
        <end position="180"/>
    </location>
</feature>
<dbReference type="Proteomes" id="UP001432014">
    <property type="component" value="Chromosome"/>
</dbReference>
<protein>
    <submittedName>
        <fullName evidence="3">Class I SAM-dependent methyltransferase</fullName>
    </submittedName>
</protein>
<feature type="compositionally biased region" description="Basic residues" evidence="1">
    <location>
        <begin position="12"/>
        <end position="32"/>
    </location>
</feature>
<dbReference type="GO" id="GO:0008168">
    <property type="term" value="F:methyltransferase activity"/>
    <property type="evidence" value="ECO:0007669"/>
    <property type="project" value="UniProtKB-KW"/>
</dbReference>
<reference evidence="3 4" key="1">
    <citation type="submission" date="2022-10" db="EMBL/GenBank/DDBJ databases">
        <title>The complete genomes of actinobacterial strains from the NBC collection.</title>
        <authorList>
            <person name="Joergensen T.S."/>
            <person name="Alvarez Arevalo M."/>
            <person name="Sterndorff E.B."/>
            <person name="Faurdal D."/>
            <person name="Vuksanovic O."/>
            <person name="Mourched A.-S."/>
            <person name="Charusanti P."/>
            <person name="Shaw S."/>
            <person name="Blin K."/>
            <person name="Weber T."/>
        </authorList>
    </citation>
    <scope>NUCLEOTIDE SEQUENCE [LARGE SCALE GENOMIC DNA]</scope>
    <source>
        <strain evidence="3 4">NBC_01247</strain>
    </source>
</reference>
<keyword evidence="4" id="KW-1185">Reference proteome</keyword>
<gene>
    <name evidence="3" type="ORF">OG469_05880</name>
</gene>
<accession>A0ABZ1W2K0</accession>
<dbReference type="RefSeq" id="WP_329500342.1">
    <property type="nucleotide sequence ID" value="NZ_CP108460.1"/>
</dbReference>
<feature type="region of interest" description="Disordered" evidence="1">
    <location>
        <begin position="1"/>
        <end position="35"/>
    </location>
</feature>
<dbReference type="Gene3D" id="3.40.50.150">
    <property type="entry name" value="Vaccinia Virus protein VP39"/>
    <property type="match status" value="1"/>
</dbReference>
<proteinExistence type="predicted"/>
<dbReference type="InterPro" id="IPR029063">
    <property type="entry name" value="SAM-dependent_MTases_sf"/>
</dbReference>
<organism evidence="3 4">
    <name type="scientific">Kitasatospora herbaricolor</name>
    <dbReference type="NCBI Taxonomy" id="68217"/>
    <lineage>
        <taxon>Bacteria</taxon>
        <taxon>Bacillati</taxon>
        <taxon>Actinomycetota</taxon>
        <taxon>Actinomycetes</taxon>
        <taxon>Kitasatosporales</taxon>
        <taxon>Streptomycetaceae</taxon>
        <taxon>Kitasatospora</taxon>
    </lineage>
</organism>
<dbReference type="CDD" id="cd02440">
    <property type="entry name" value="AdoMet_MTases"/>
    <property type="match status" value="1"/>
</dbReference>
<dbReference type="GO" id="GO:0032259">
    <property type="term" value="P:methylation"/>
    <property type="evidence" value="ECO:0007669"/>
    <property type="project" value="UniProtKB-KW"/>
</dbReference>
<name>A0ABZ1W2K0_9ACTN</name>
<evidence type="ECO:0000259" key="2">
    <source>
        <dbReference type="Pfam" id="PF13649"/>
    </source>
</evidence>
<dbReference type="SUPFAM" id="SSF53335">
    <property type="entry name" value="S-adenosyl-L-methionine-dependent methyltransferases"/>
    <property type="match status" value="1"/>
</dbReference>
<keyword evidence="3" id="KW-0489">Methyltransferase</keyword>
<evidence type="ECO:0000313" key="4">
    <source>
        <dbReference type="Proteomes" id="UP001432014"/>
    </source>
</evidence>
<dbReference type="PANTHER" id="PTHR43591:SF24">
    <property type="entry name" value="2-METHOXY-6-POLYPRENYL-1,4-BENZOQUINOL METHYLASE, MITOCHONDRIAL"/>
    <property type="match status" value="1"/>
</dbReference>
<dbReference type="PANTHER" id="PTHR43591">
    <property type="entry name" value="METHYLTRANSFERASE"/>
    <property type="match status" value="1"/>
</dbReference>
<dbReference type="EMBL" id="CP108482">
    <property type="protein sequence ID" value="WUS55085.1"/>
    <property type="molecule type" value="Genomic_DNA"/>
</dbReference>
<sequence length="324" mass="33891">MSAHQDPAHGHGPGKGHGHGHGTGHGNGHGHAHGSTDIDWEVMATHLENNGEIQLPALRRAAAHLKDLLGPEREVRRILDVGSGPGVMACLLAETFPAAEAVAVDGAPGLLDRALVRAERLGLAGRVSVRHAELPEGLAGPEEDGGPGTADLVWSSRAVHHLGDQQGALDALAAVLRPGGLLAVAEGGLPMRFLPRDIGIGRPGLQARLDAVQEDWFEAMRAELPGSTGVVEDWAAMLGRAGLVRTRGFTVLLDLPAPLGGTARAFLHAHLTRLREAMGEFLGEEDRGTVDRLLDPSAPEGVLRRPDAFLLAATTVFTGVRPAA</sequence>
<dbReference type="InterPro" id="IPR041698">
    <property type="entry name" value="Methyltransf_25"/>
</dbReference>
<dbReference type="Pfam" id="PF13649">
    <property type="entry name" value="Methyltransf_25"/>
    <property type="match status" value="1"/>
</dbReference>
<evidence type="ECO:0000313" key="3">
    <source>
        <dbReference type="EMBL" id="WUS55085.1"/>
    </source>
</evidence>